<dbReference type="STRING" id="1548.CSCA_1614"/>
<organism evidence="4 5">
    <name type="scientific">Clostridium scatologenes</name>
    <dbReference type="NCBI Taxonomy" id="1548"/>
    <lineage>
        <taxon>Bacteria</taxon>
        <taxon>Bacillati</taxon>
        <taxon>Bacillota</taxon>
        <taxon>Clostridia</taxon>
        <taxon>Eubacteriales</taxon>
        <taxon>Clostridiaceae</taxon>
        <taxon>Clostridium</taxon>
    </lineage>
</organism>
<dbReference type="InterPro" id="IPR036677">
    <property type="entry name" value="EutN_CcmL_sf"/>
</dbReference>
<name>A0A0E3JZX0_CLOSL</name>
<dbReference type="SUPFAM" id="SSF159133">
    <property type="entry name" value="EutN/CcmL-like"/>
    <property type="match status" value="1"/>
</dbReference>
<evidence type="ECO:0000256" key="1">
    <source>
        <dbReference type="ARBA" id="ARBA00023587"/>
    </source>
</evidence>
<dbReference type="Pfam" id="PF03319">
    <property type="entry name" value="EutN_CcmL"/>
    <property type="match status" value="1"/>
</dbReference>
<keyword evidence="3" id="KW-1283">Bacterial microcompartment</keyword>
<dbReference type="HOGENOM" id="CLU_148498_2_2_9"/>
<dbReference type="PANTHER" id="PTHR36539:SF2">
    <property type="entry name" value="ETHANOLAMINE UTILIZATION PROTEIN"/>
    <property type="match status" value="1"/>
</dbReference>
<dbReference type="GO" id="GO:0031470">
    <property type="term" value="C:carboxysome"/>
    <property type="evidence" value="ECO:0007669"/>
    <property type="project" value="UniProtKB-SubCell"/>
</dbReference>
<evidence type="ECO:0000256" key="2">
    <source>
        <dbReference type="ARBA" id="ARBA00023669"/>
    </source>
</evidence>
<dbReference type="RefSeq" id="WP_029159305.1">
    <property type="nucleotide sequence ID" value="NZ_CP009933.1"/>
</dbReference>
<keyword evidence="2" id="KW-1282">Carboxysome</keyword>
<dbReference type="Gene3D" id="2.40.50.220">
    <property type="entry name" value="EutN/Ccml"/>
    <property type="match status" value="1"/>
</dbReference>
<proteinExistence type="predicted"/>
<dbReference type="PANTHER" id="PTHR36539">
    <property type="entry name" value="ETHANOLAMINE UTILIZATION PROTEIN EUTN"/>
    <property type="match status" value="1"/>
</dbReference>
<dbReference type="KEGG" id="csq:CSCA_1614"/>
<dbReference type="EMBL" id="CP009933">
    <property type="protein sequence ID" value="AKA68739.1"/>
    <property type="molecule type" value="Genomic_DNA"/>
</dbReference>
<evidence type="ECO:0000313" key="5">
    <source>
        <dbReference type="Proteomes" id="UP000033115"/>
    </source>
</evidence>
<evidence type="ECO:0000313" key="4">
    <source>
        <dbReference type="EMBL" id="AKA68739.1"/>
    </source>
</evidence>
<evidence type="ECO:0000256" key="3">
    <source>
        <dbReference type="ARBA" id="ARBA00024446"/>
    </source>
</evidence>
<dbReference type="Proteomes" id="UP000033115">
    <property type="component" value="Chromosome"/>
</dbReference>
<keyword evidence="5" id="KW-1185">Reference proteome</keyword>
<sequence>MVIGKVIGNVWATRKDEKLNGLKFLVVAPSKTTYEGGMSAFVAVDNVGAGIGETVLVTKGSAAKSSFDIKAVPIDAVIVGIIDSLEVEESLLK</sequence>
<reference evidence="4 5" key="1">
    <citation type="journal article" date="2015" name="J. Biotechnol.">
        <title>Complete genome sequence of a malodorant-producing acetogen, Clostridium scatologenes ATCC 25775(T).</title>
        <authorList>
            <person name="Zhu Z."/>
            <person name="Guo T."/>
            <person name="Zheng H."/>
            <person name="Song T."/>
            <person name="Ouyang P."/>
            <person name="Xie J."/>
        </authorList>
    </citation>
    <scope>NUCLEOTIDE SEQUENCE [LARGE SCALE GENOMIC DNA]</scope>
    <source>
        <strain evidence="4 5">ATCC 25775</strain>
    </source>
</reference>
<gene>
    <name evidence="4" type="ORF">CSCA_1614</name>
</gene>
<dbReference type="InterPro" id="IPR004992">
    <property type="entry name" value="EutN_CcmL"/>
</dbReference>
<protein>
    <submittedName>
        <fullName evidence="4">Ethanolamine utilization protein EutN</fullName>
    </submittedName>
</protein>
<dbReference type="PROSITE" id="PS51932">
    <property type="entry name" value="BMV"/>
    <property type="match status" value="1"/>
</dbReference>
<accession>A0A0E3JZX0</accession>
<dbReference type="CDD" id="cd01614">
    <property type="entry name" value="EutN_CcmL"/>
    <property type="match status" value="1"/>
</dbReference>
<dbReference type="AlphaFoldDB" id="A0A0E3JZX0"/>
<comment type="subcellular location">
    <subcellularLocation>
        <location evidence="1">Carboxysome</location>
    </subcellularLocation>
</comment>